<feature type="transmembrane region" description="Helical" evidence="6">
    <location>
        <begin position="236"/>
        <end position="259"/>
    </location>
</feature>
<feature type="transmembrane region" description="Helical" evidence="6">
    <location>
        <begin position="425"/>
        <end position="445"/>
    </location>
</feature>
<dbReference type="Gene3D" id="1.20.1740.10">
    <property type="entry name" value="Amino acid/polyamine transporter I"/>
    <property type="match status" value="1"/>
</dbReference>
<dbReference type="EMBL" id="CAUI01000023">
    <property type="protein sequence ID" value="CCU81135.1"/>
    <property type="molecule type" value="Genomic_DNA"/>
</dbReference>
<organism evidence="7 8">
    <name type="scientific">Halanaerobium saccharolyticum subsp. saccharolyticum DSM 6643</name>
    <dbReference type="NCBI Taxonomy" id="1293054"/>
    <lineage>
        <taxon>Bacteria</taxon>
        <taxon>Bacillati</taxon>
        <taxon>Bacillota</taxon>
        <taxon>Clostridia</taxon>
        <taxon>Halanaerobiales</taxon>
        <taxon>Halanaerobiaceae</taxon>
        <taxon>Halanaerobium</taxon>
    </lineage>
</organism>
<gene>
    <name evidence="7" type="ORF">HSACCH_02602</name>
</gene>
<dbReference type="Proteomes" id="UP000012063">
    <property type="component" value="Unassembled WGS sequence"/>
</dbReference>
<comment type="subcellular location">
    <subcellularLocation>
        <location evidence="1">Cell membrane</location>
        <topology evidence="1">Multi-pass membrane protein</topology>
    </subcellularLocation>
</comment>
<protein>
    <submittedName>
        <fullName evidence="7">Amino acid permease-associated region</fullName>
    </submittedName>
</protein>
<keyword evidence="8" id="KW-1185">Reference proteome</keyword>
<feature type="transmembrane region" description="Helical" evidence="6">
    <location>
        <begin position="288"/>
        <end position="313"/>
    </location>
</feature>
<dbReference type="PIRSF" id="PIRSF006060">
    <property type="entry name" value="AA_transporter"/>
    <property type="match status" value="1"/>
</dbReference>
<sequence length="467" mass="50433">MKKENFNRVLSKKDTLALSFGAMIGWGWVVLAGNWIKSAGTLGSIIAFLLGGIMVVFVGLTYAELTSAMPKCGGEHVFSKRALGKNASFVCTWAIILGYVSVVAFEAVALPTVVEYLFPSYLKFKMYTIVGYDVYLTWALVGIVASIIVTVFNYYGVKPLAVMQGAVTIMVGLIGLSFFGGAVANGSVQHIEPFFIDGMKGILTVAIMTPFMFVGFDVIPQAAEEIDMPFDQLGKLLITSVLMAIVWYIMIIVGVGLALPKSALETSSIAAADGMRAVFFNSSWASKAMIIAGIGGIITSWNSFFVGGSRAIYALAESGQLPPFLAKLHPKYKTPTNAVLLIGILSSLAPLFGRPMLVWLVNAGGLTIVLAYFMVALSFLVLRYREPEMPRPYKIKNGKIVGYIASALSLGMILLYLPAAPAALVWPYEWMIIIGWSVLGAIFFVSNKLYSVETTVDQSVLEGSETI</sequence>
<feature type="transmembrane region" description="Helical" evidence="6">
    <location>
        <begin position="359"/>
        <end position="380"/>
    </location>
</feature>
<dbReference type="OrthoDB" id="178667at2"/>
<feature type="transmembrane region" description="Helical" evidence="6">
    <location>
        <begin position="42"/>
        <end position="65"/>
    </location>
</feature>
<dbReference type="GO" id="GO:0022857">
    <property type="term" value="F:transmembrane transporter activity"/>
    <property type="evidence" value="ECO:0007669"/>
    <property type="project" value="InterPro"/>
</dbReference>
<evidence type="ECO:0000256" key="3">
    <source>
        <dbReference type="ARBA" id="ARBA00022692"/>
    </source>
</evidence>
<dbReference type="PANTHER" id="PTHR42770">
    <property type="entry name" value="AMINO ACID TRANSPORTER-RELATED"/>
    <property type="match status" value="1"/>
</dbReference>
<evidence type="ECO:0000256" key="5">
    <source>
        <dbReference type="ARBA" id="ARBA00023136"/>
    </source>
</evidence>
<evidence type="ECO:0000313" key="8">
    <source>
        <dbReference type="Proteomes" id="UP000012063"/>
    </source>
</evidence>
<feature type="transmembrane region" description="Helical" evidence="6">
    <location>
        <begin position="167"/>
        <end position="188"/>
    </location>
</feature>
<keyword evidence="2" id="KW-1003">Cell membrane</keyword>
<proteinExistence type="predicted"/>
<feature type="transmembrane region" description="Helical" evidence="6">
    <location>
        <begin position="134"/>
        <end position="155"/>
    </location>
</feature>
<feature type="transmembrane region" description="Helical" evidence="6">
    <location>
        <begin position="194"/>
        <end position="216"/>
    </location>
</feature>
<reference evidence="8" key="1">
    <citation type="journal article" date="2013" name="Genome Announc.">
        <title>Genome Sequence of Halanaerobium saccharolyticum subsp. saccharolyticum Strain DSM 6643T, a Halophilic Hydrogen-Producing Bacterium.</title>
        <authorList>
            <person name="Kivisto A."/>
            <person name="Larjo A."/>
            <person name="Ciranna A."/>
            <person name="Santala V."/>
            <person name="Roos C."/>
            <person name="Karp M."/>
        </authorList>
    </citation>
    <scope>NUCLEOTIDE SEQUENCE [LARGE SCALE GENOMIC DNA]</scope>
    <source>
        <strain evidence="8">DSM 6643</strain>
    </source>
</reference>
<evidence type="ECO:0000256" key="6">
    <source>
        <dbReference type="SAM" id="Phobius"/>
    </source>
</evidence>
<name>M5E4Y1_9FIRM</name>
<dbReference type="eggNOG" id="COG0833">
    <property type="taxonomic scope" value="Bacteria"/>
</dbReference>
<dbReference type="InterPro" id="IPR050367">
    <property type="entry name" value="APC_superfamily"/>
</dbReference>
<feature type="transmembrane region" description="Helical" evidence="6">
    <location>
        <begin position="16"/>
        <end position="36"/>
    </location>
</feature>
<dbReference type="InterPro" id="IPR002293">
    <property type="entry name" value="AA/rel_permease1"/>
</dbReference>
<evidence type="ECO:0000256" key="1">
    <source>
        <dbReference type="ARBA" id="ARBA00004651"/>
    </source>
</evidence>
<dbReference type="AlphaFoldDB" id="M5E4Y1"/>
<evidence type="ECO:0000313" key="7">
    <source>
        <dbReference type="EMBL" id="CCU81135.1"/>
    </source>
</evidence>
<dbReference type="RefSeq" id="WP_005490447.1">
    <property type="nucleotide sequence ID" value="NZ_CAUI01000023.1"/>
</dbReference>
<feature type="transmembrane region" description="Helical" evidence="6">
    <location>
        <begin position="86"/>
        <end position="114"/>
    </location>
</feature>
<dbReference type="STRING" id="1293054.HSACCH_02602"/>
<dbReference type="GO" id="GO:0005886">
    <property type="term" value="C:plasma membrane"/>
    <property type="evidence" value="ECO:0007669"/>
    <property type="project" value="UniProtKB-SubCell"/>
</dbReference>
<accession>M5E4Y1</accession>
<evidence type="ECO:0000256" key="4">
    <source>
        <dbReference type="ARBA" id="ARBA00022989"/>
    </source>
</evidence>
<keyword evidence="3 6" id="KW-0812">Transmembrane</keyword>
<keyword evidence="4 6" id="KW-1133">Transmembrane helix</keyword>
<dbReference type="InParanoid" id="M5E4Y1"/>
<feature type="transmembrane region" description="Helical" evidence="6">
    <location>
        <begin position="400"/>
        <end position="419"/>
    </location>
</feature>
<comment type="caution">
    <text evidence="7">The sequence shown here is derived from an EMBL/GenBank/DDBJ whole genome shotgun (WGS) entry which is preliminary data.</text>
</comment>
<dbReference type="PANTHER" id="PTHR42770:SF7">
    <property type="entry name" value="MEMBRANE PROTEIN"/>
    <property type="match status" value="1"/>
</dbReference>
<dbReference type="Pfam" id="PF13520">
    <property type="entry name" value="AA_permease_2"/>
    <property type="match status" value="1"/>
</dbReference>
<evidence type="ECO:0000256" key="2">
    <source>
        <dbReference type="ARBA" id="ARBA00022475"/>
    </source>
</evidence>
<dbReference type="FunCoup" id="M5E4Y1">
    <property type="interactions" value="112"/>
</dbReference>
<keyword evidence="5 6" id="KW-0472">Membrane</keyword>